<keyword evidence="5" id="KW-0539">Nucleus</keyword>
<organism evidence="8 9">
    <name type="scientific">Octopus vulgaris</name>
    <name type="common">Common octopus</name>
    <dbReference type="NCBI Taxonomy" id="6645"/>
    <lineage>
        <taxon>Eukaryota</taxon>
        <taxon>Metazoa</taxon>
        <taxon>Spiralia</taxon>
        <taxon>Lophotrochozoa</taxon>
        <taxon>Mollusca</taxon>
        <taxon>Cephalopoda</taxon>
        <taxon>Coleoidea</taxon>
        <taxon>Octopodiformes</taxon>
        <taxon>Octopoda</taxon>
        <taxon>Incirrata</taxon>
        <taxon>Octopodidae</taxon>
        <taxon>Octopus</taxon>
    </lineage>
</organism>
<reference evidence="8" key="1">
    <citation type="submission" date="2023-08" db="EMBL/GenBank/DDBJ databases">
        <authorList>
            <person name="Alioto T."/>
            <person name="Alioto T."/>
            <person name="Gomez Garrido J."/>
        </authorList>
    </citation>
    <scope>NUCLEOTIDE SEQUENCE</scope>
</reference>
<comment type="subcellular location">
    <subcellularLocation>
        <location evidence="2">Nucleus</location>
    </subcellularLocation>
</comment>
<dbReference type="EMBL" id="OX597818">
    <property type="protein sequence ID" value="CAI9722638.1"/>
    <property type="molecule type" value="Genomic_DNA"/>
</dbReference>
<comment type="function">
    <text evidence="1">Specifically binds 5-hydroxymethylcytosine (5hmC), suggesting that it acts as a specific reader of 5hmC.</text>
</comment>
<keyword evidence="9" id="KW-1185">Reference proteome</keyword>
<proteinExistence type="predicted"/>
<accession>A0AA36AVY9</accession>
<dbReference type="InterPro" id="IPR052181">
    <property type="entry name" value="5hmC_binding"/>
</dbReference>
<dbReference type="SUPFAM" id="SSF88697">
    <property type="entry name" value="PUA domain-like"/>
    <property type="match status" value="1"/>
</dbReference>
<evidence type="ECO:0000256" key="1">
    <source>
        <dbReference type="ARBA" id="ARBA00002530"/>
    </source>
</evidence>
<dbReference type="CDD" id="cd21133">
    <property type="entry name" value="EVE"/>
    <property type="match status" value="1"/>
</dbReference>
<sequence length="202" mass="23523">MSVMPPKKKLKTTKIHNVASKKDSKKPVTSYSHWLMKSEPESRLENGVDVKFSLDDLKNSPNETACWDGVRNYQARNFMKDQMKVKHKVFFYHSNCKIPGIAGICEVVKESYPDHTAFDKKDPHYDKSSDPANPKWFMVDVKYIRTLNNFIPLSLLKEYHFKHKANGGPLKNLALFCQARLSVQPIRQEEWDFIMTLEKKET</sequence>
<dbReference type="InterPro" id="IPR047197">
    <property type="entry name" value="THYN1-like_EVE"/>
</dbReference>
<evidence type="ECO:0000313" key="9">
    <source>
        <dbReference type="Proteomes" id="UP001162480"/>
    </source>
</evidence>
<dbReference type="InterPro" id="IPR015947">
    <property type="entry name" value="PUA-like_sf"/>
</dbReference>
<gene>
    <name evidence="8" type="ORF">OCTVUL_1B023271</name>
</gene>
<feature type="region of interest" description="Disordered" evidence="6">
    <location>
        <begin position="1"/>
        <end position="26"/>
    </location>
</feature>
<dbReference type="Gene3D" id="3.10.590.10">
    <property type="entry name" value="ph1033 like domains"/>
    <property type="match status" value="1"/>
</dbReference>
<evidence type="ECO:0000256" key="4">
    <source>
        <dbReference type="ARBA" id="ARBA00022553"/>
    </source>
</evidence>
<evidence type="ECO:0000313" key="8">
    <source>
        <dbReference type="EMBL" id="CAI9722638.1"/>
    </source>
</evidence>
<protein>
    <recommendedName>
        <fullName evidence="3">Thymocyte nuclear protein 1</fullName>
    </recommendedName>
</protein>
<dbReference type="Proteomes" id="UP001162480">
    <property type="component" value="Chromosome 5"/>
</dbReference>
<keyword evidence="4" id="KW-0597">Phosphoprotein</keyword>
<feature type="compositionally biased region" description="Basic residues" evidence="6">
    <location>
        <begin position="1"/>
        <end position="14"/>
    </location>
</feature>
<feature type="domain" description="EVE" evidence="7">
    <location>
        <begin position="33"/>
        <end position="196"/>
    </location>
</feature>
<evidence type="ECO:0000256" key="6">
    <source>
        <dbReference type="SAM" id="MobiDB-lite"/>
    </source>
</evidence>
<dbReference type="PANTHER" id="PTHR14087">
    <property type="entry name" value="THYMOCYTE NUCLEAR PROTEIN 1"/>
    <property type="match status" value="1"/>
</dbReference>
<evidence type="ECO:0000256" key="5">
    <source>
        <dbReference type="ARBA" id="ARBA00023242"/>
    </source>
</evidence>
<dbReference type="GO" id="GO:0005634">
    <property type="term" value="C:nucleus"/>
    <property type="evidence" value="ECO:0007669"/>
    <property type="project" value="UniProtKB-SubCell"/>
</dbReference>
<dbReference type="Pfam" id="PF01878">
    <property type="entry name" value="EVE"/>
    <property type="match status" value="1"/>
</dbReference>
<dbReference type="AlphaFoldDB" id="A0AA36AVY9"/>
<dbReference type="FunFam" id="3.10.590.10:FF:000003">
    <property type="entry name" value="Thymocyte nuclear protein 1"/>
    <property type="match status" value="1"/>
</dbReference>
<name>A0AA36AVY9_OCTVU</name>
<evidence type="ECO:0000256" key="3">
    <source>
        <dbReference type="ARBA" id="ARBA00014654"/>
    </source>
</evidence>
<evidence type="ECO:0000259" key="7">
    <source>
        <dbReference type="Pfam" id="PF01878"/>
    </source>
</evidence>
<evidence type="ECO:0000256" key="2">
    <source>
        <dbReference type="ARBA" id="ARBA00004123"/>
    </source>
</evidence>
<dbReference type="PANTHER" id="PTHR14087:SF7">
    <property type="entry name" value="THYMOCYTE NUCLEAR PROTEIN 1"/>
    <property type="match status" value="1"/>
</dbReference>
<dbReference type="InterPro" id="IPR002740">
    <property type="entry name" value="EVE_domain"/>
</dbReference>